<protein>
    <submittedName>
        <fullName evidence="1">Uncharacterized protein</fullName>
    </submittedName>
</protein>
<gene>
    <name evidence="1" type="ORF">GFSPODELE1_LOCUS10921</name>
</gene>
<keyword evidence="2" id="KW-1185">Reference proteome</keyword>
<organism evidence="1 2">
    <name type="scientific">Somion occarium</name>
    <dbReference type="NCBI Taxonomy" id="3059160"/>
    <lineage>
        <taxon>Eukaryota</taxon>
        <taxon>Fungi</taxon>
        <taxon>Dikarya</taxon>
        <taxon>Basidiomycota</taxon>
        <taxon>Agaricomycotina</taxon>
        <taxon>Agaricomycetes</taxon>
        <taxon>Polyporales</taxon>
        <taxon>Cerrenaceae</taxon>
        <taxon>Somion</taxon>
    </lineage>
</organism>
<reference evidence="2" key="1">
    <citation type="submission" date="2024-04" db="EMBL/GenBank/DDBJ databases">
        <authorList>
            <person name="Shaw F."/>
            <person name="Minotto A."/>
        </authorList>
    </citation>
    <scope>NUCLEOTIDE SEQUENCE [LARGE SCALE GENOMIC DNA]</scope>
</reference>
<name>A0ABP1EA76_9APHY</name>
<evidence type="ECO:0000313" key="2">
    <source>
        <dbReference type="Proteomes" id="UP001497453"/>
    </source>
</evidence>
<proteinExistence type="predicted"/>
<dbReference type="EMBL" id="OZ037952">
    <property type="protein sequence ID" value="CAL1716800.1"/>
    <property type="molecule type" value="Genomic_DNA"/>
</dbReference>
<evidence type="ECO:0000313" key="1">
    <source>
        <dbReference type="EMBL" id="CAL1716800.1"/>
    </source>
</evidence>
<accession>A0ABP1EA76</accession>
<sequence length="100" mass="11795">MWALQTQRIASGHDSLFQIPRIDSIYRPCNPTEILMDHRANLRFNDACVLRNVNFRERYVSHQMFEHSLPLQFPFSGMDNVRVIVAFIWYEAQIPQSVAK</sequence>
<dbReference type="Proteomes" id="UP001497453">
    <property type="component" value="Chromosome 9"/>
</dbReference>